<dbReference type="PANTHER" id="PTHR42760">
    <property type="entry name" value="SHORT-CHAIN DEHYDROGENASES/REDUCTASES FAMILY MEMBER"/>
    <property type="match status" value="1"/>
</dbReference>
<dbReference type="CDD" id="cd05233">
    <property type="entry name" value="SDR_c"/>
    <property type="match status" value="1"/>
</dbReference>
<dbReference type="NCBIfam" id="NF009466">
    <property type="entry name" value="PRK12826.1-2"/>
    <property type="match status" value="1"/>
</dbReference>
<gene>
    <name evidence="3" type="ORF">SAMN05216178_6357</name>
</gene>
<dbReference type="InterPro" id="IPR036291">
    <property type="entry name" value="NAD(P)-bd_dom_sf"/>
</dbReference>
<keyword evidence="2" id="KW-0560">Oxidoreductase</keyword>
<dbReference type="PANTHER" id="PTHR42760:SF133">
    <property type="entry name" value="3-OXOACYL-[ACYL-CARRIER-PROTEIN] REDUCTASE"/>
    <property type="match status" value="1"/>
</dbReference>
<evidence type="ECO:0000256" key="2">
    <source>
        <dbReference type="ARBA" id="ARBA00023002"/>
    </source>
</evidence>
<evidence type="ECO:0000313" key="4">
    <source>
        <dbReference type="Proteomes" id="UP000198982"/>
    </source>
</evidence>
<keyword evidence="4" id="KW-1185">Reference proteome</keyword>
<name>A0A1H4Y7I2_9PSED</name>
<proteinExistence type="inferred from homology"/>
<dbReference type="InterPro" id="IPR002347">
    <property type="entry name" value="SDR_fam"/>
</dbReference>
<dbReference type="PROSITE" id="PS00061">
    <property type="entry name" value="ADH_SHORT"/>
    <property type="match status" value="1"/>
</dbReference>
<dbReference type="Pfam" id="PF13561">
    <property type="entry name" value="adh_short_C2"/>
    <property type="match status" value="1"/>
</dbReference>
<accession>A0A1H4Y7I2</accession>
<organism evidence="3 4">
    <name type="scientific">Pseudomonas saponiphila</name>
    <dbReference type="NCBI Taxonomy" id="556534"/>
    <lineage>
        <taxon>Bacteria</taxon>
        <taxon>Pseudomonadati</taxon>
        <taxon>Pseudomonadota</taxon>
        <taxon>Gammaproteobacteria</taxon>
        <taxon>Pseudomonadales</taxon>
        <taxon>Pseudomonadaceae</taxon>
        <taxon>Pseudomonas</taxon>
    </lineage>
</organism>
<dbReference type="EMBL" id="FNTJ01000002">
    <property type="protein sequence ID" value="SED13048.1"/>
    <property type="molecule type" value="Genomic_DNA"/>
</dbReference>
<dbReference type="AlphaFoldDB" id="A0A1H4Y7I2"/>
<dbReference type="SUPFAM" id="SSF51735">
    <property type="entry name" value="NAD(P)-binding Rossmann-fold domains"/>
    <property type="match status" value="1"/>
</dbReference>
<dbReference type="FunFam" id="3.40.50.720:FF:000084">
    <property type="entry name" value="Short-chain dehydrogenase reductase"/>
    <property type="match status" value="1"/>
</dbReference>
<dbReference type="RefSeq" id="WP_092320412.1">
    <property type="nucleotide sequence ID" value="NZ_FNTJ01000002.1"/>
</dbReference>
<dbReference type="Gene3D" id="3.40.50.720">
    <property type="entry name" value="NAD(P)-binding Rossmann-like Domain"/>
    <property type="match status" value="1"/>
</dbReference>
<dbReference type="GO" id="GO:0016616">
    <property type="term" value="F:oxidoreductase activity, acting on the CH-OH group of donors, NAD or NADP as acceptor"/>
    <property type="evidence" value="ECO:0007669"/>
    <property type="project" value="TreeGrafter"/>
</dbReference>
<evidence type="ECO:0000256" key="1">
    <source>
        <dbReference type="ARBA" id="ARBA00006484"/>
    </source>
</evidence>
<comment type="similarity">
    <text evidence="1">Belongs to the short-chain dehydrogenases/reductases (SDR) family.</text>
</comment>
<reference evidence="4" key="1">
    <citation type="submission" date="2016-10" db="EMBL/GenBank/DDBJ databases">
        <authorList>
            <person name="Varghese N."/>
            <person name="Submissions S."/>
        </authorList>
    </citation>
    <scope>NUCLEOTIDE SEQUENCE [LARGE SCALE GENOMIC DNA]</scope>
    <source>
        <strain evidence="4">DSM 9751</strain>
    </source>
</reference>
<dbReference type="PRINTS" id="PR00081">
    <property type="entry name" value="GDHRDH"/>
</dbReference>
<dbReference type="Proteomes" id="UP000198982">
    <property type="component" value="Unassembled WGS sequence"/>
</dbReference>
<dbReference type="PRINTS" id="PR00080">
    <property type="entry name" value="SDRFAMILY"/>
</dbReference>
<dbReference type="InterPro" id="IPR020904">
    <property type="entry name" value="Sc_DH/Rdtase_CS"/>
</dbReference>
<protein>
    <submittedName>
        <fullName evidence="3">NAD(P)-dependent dehydrogenase, short-chain alcohol dehydrogenase family</fullName>
    </submittedName>
</protein>
<evidence type="ECO:0000313" key="3">
    <source>
        <dbReference type="EMBL" id="SED13048.1"/>
    </source>
</evidence>
<sequence>MSILQRLQPYPGLRVMISGGAAGIGEVLARAYLEAGARVHVCDVSGAALAAFRDRYPQALATRTDVADPEQIRALFQLQAERFGGLDVLVNNAGIAGPTAGIDAVSDADWQRTIDINLTAQYRFAHHGVPLLKASDNAHLLHIASVAGRLGYAWRTPYAATKWAIVGLMKSLAAELGASDIRVNALLPGIVEGPRMDAVIQARAEQTGVPVAVMRQEYLNKISLKRMVSAEDVAAMALFLCSPAARNITGQAISVDGNVEYL</sequence>